<proteinExistence type="predicted"/>
<dbReference type="Proteomes" id="UP000485058">
    <property type="component" value="Unassembled WGS sequence"/>
</dbReference>
<name>A0A699ZFN2_HAELA</name>
<evidence type="ECO:0000256" key="1">
    <source>
        <dbReference type="SAM" id="MobiDB-lite"/>
    </source>
</evidence>
<comment type="caution">
    <text evidence="2">The sequence shown here is derived from an EMBL/GenBank/DDBJ whole genome shotgun (WGS) entry which is preliminary data.</text>
</comment>
<sequence>MPGWEAWAVSEHSALAQHSHTIVCFHGKPKLLEKATVRLNAHRVMAKDKRKSTTKHNKDPGKKQKGVSLCSRQATTGASGWLGNEQTSGHQGPGGRCAARVQEDEAQATGAPPATG</sequence>
<evidence type="ECO:0000313" key="2">
    <source>
        <dbReference type="EMBL" id="GFH14392.1"/>
    </source>
</evidence>
<dbReference type="EMBL" id="BLLF01000720">
    <property type="protein sequence ID" value="GFH14392.1"/>
    <property type="molecule type" value="Genomic_DNA"/>
</dbReference>
<feature type="compositionally biased region" description="Polar residues" evidence="1">
    <location>
        <begin position="70"/>
        <end position="90"/>
    </location>
</feature>
<protein>
    <submittedName>
        <fullName evidence="2">Uncharacterized protein</fullName>
    </submittedName>
</protein>
<feature type="region of interest" description="Disordered" evidence="1">
    <location>
        <begin position="44"/>
        <end position="116"/>
    </location>
</feature>
<reference evidence="2 3" key="1">
    <citation type="submission" date="2020-02" db="EMBL/GenBank/DDBJ databases">
        <title>Draft genome sequence of Haematococcus lacustris strain NIES-144.</title>
        <authorList>
            <person name="Morimoto D."/>
            <person name="Nakagawa S."/>
            <person name="Yoshida T."/>
            <person name="Sawayama S."/>
        </authorList>
    </citation>
    <scope>NUCLEOTIDE SEQUENCE [LARGE SCALE GENOMIC DNA]</scope>
    <source>
        <strain evidence="2 3">NIES-144</strain>
    </source>
</reference>
<dbReference type="AlphaFoldDB" id="A0A699ZFN2"/>
<evidence type="ECO:0000313" key="3">
    <source>
        <dbReference type="Proteomes" id="UP000485058"/>
    </source>
</evidence>
<accession>A0A699ZFN2</accession>
<organism evidence="2 3">
    <name type="scientific">Haematococcus lacustris</name>
    <name type="common">Green alga</name>
    <name type="synonym">Haematococcus pluvialis</name>
    <dbReference type="NCBI Taxonomy" id="44745"/>
    <lineage>
        <taxon>Eukaryota</taxon>
        <taxon>Viridiplantae</taxon>
        <taxon>Chlorophyta</taxon>
        <taxon>core chlorophytes</taxon>
        <taxon>Chlorophyceae</taxon>
        <taxon>CS clade</taxon>
        <taxon>Chlamydomonadales</taxon>
        <taxon>Haematococcaceae</taxon>
        <taxon>Haematococcus</taxon>
    </lineage>
</organism>
<keyword evidence="3" id="KW-1185">Reference proteome</keyword>
<gene>
    <name evidence="2" type="ORF">HaLaN_10436</name>
</gene>